<dbReference type="Proteomes" id="UP000198844">
    <property type="component" value="Unassembled WGS sequence"/>
</dbReference>
<dbReference type="Pfam" id="PF01557">
    <property type="entry name" value="FAA_hydrolase"/>
    <property type="match status" value="1"/>
</dbReference>
<organism evidence="2 3">
    <name type="scientific">Paraburkholderia aspalathi</name>
    <dbReference type="NCBI Taxonomy" id="1324617"/>
    <lineage>
        <taxon>Bacteria</taxon>
        <taxon>Pseudomonadati</taxon>
        <taxon>Pseudomonadota</taxon>
        <taxon>Betaproteobacteria</taxon>
        <taxon>Burkholderiales</taxon>
        <taxon>Burkholderiaceae</taxon>
        <taxon>Paraburkholderia</taxon>
    </lineage>
</organism>
<evidence type="ECO:0000259" key="1">
    <source>
        <dbReference type="Pfam" id="PF01557"/>
    </source>
</evidence>
<dbReference type="PANTHER" id="PTHR43211">
    <property type="entry name" value="FUMARYLACETOACETATE HYDROLASE"/>
    <property type="match status" value="1"/>
</dbReference>
<dbReference type="Gene3D" id="3.90.850.10">
    <property type="entry name" value="Fumarylacetoacetase-like, C-terminal domain"/>
    <property type="match status" value="1"/>
</dbReference>
<dbReference type="InterPro" id="IPR011234">
    <property type="entry name" value="Fumarylacetoacetase-like_C"/>
</dbReference>
<dbReference type="InterPro" id="IPR036663">
    <property type="entry name" value="Fumarylacetoacetase_C_sf"/>
</dbReference>
<reference evidence="2 3" key="1">
    <citation type="submission" date="2016-10" db="EMBL/GenBank/DDBJ databases">
        <authorList>
            <person name="de Groot N.N."/>
        </authorList>
    </citation>
    <scope>NUCLEOTIDE SEQUENCE [LARGE SCALE GENOMIC DNA]</scope>
    <source>
        <strain evidence="2 3">LMG 27731</strain>
    </source>
</reference>
<gene>
    <name evidence="2" type="ORF">SAMN05192563_1004435</name>
</gene>
<dbReference type="GO" id="GO:0003824">
    <property type="term" value="F:catalytic activity"/>
    <property type="evidence" value="ECO:0007669"/>
    <property type="project" value="InterPro"/>
</dbReference>
<feature type="domain" description="Fumarylacetoacetase-like C-terminal" evidence="1">
    <location>
        <begin position="103"/>
        <end position="314"/>
    </location>
</feature>
<name>A0A1I7BFF5_9BURK</name>
<dbReference type="OrthoDB" id="9805307at2"/>
<dbReference type="AlphaFoldDB" id="A0A1I7BFF5"/>
<accession>A0A1I7BFF5</accession>
<evidence type="ECO:0000313" key="2">
    <source>
        <dbReference type="EMBL" id="SFT85895.1"/>
    </source>
</evidence>
<dbReference type="PANTHER" id="PTHR43211:SF1">
    <property type="entry name" value="BLL6422 PROTEIN"/>
    <property type="match status" value="1"/>
</dbReference>
<proteinExistence type="predicted"/>
<dbReference type="SUPFAM" id="SSF56529">
    <property type="entry name" value="FAH"/>
    <property type="match status" value="1"/>
</dbReference>
<dbReference type="RefSeq" id="WP_093634008.1">
    <property type="nucleotide sequence ID" value="NZ_FPBH01000004.1"/>
</dbReference>
<evidence type="ECO:0000313" key="3">
    <source>
        <dbReference type="Proteomes" id="UP000198844"/>
    </source>
</evidence>
<sequence length="332" mass="36190">MKLGRIAVDGPDGEVARLVLVLPEEGRVIDLKRASILALEKQGATAESARRLSDALFPGSMSAAIGLGERFLDAARRADNERPEAASLPIGDVKWLPASDPSVVRDGLTFVGHIKGFHEKIGHQPHESLLKVPGYFKGTPHTVIGHEAEVPWPGYIERMDYELELGYVIGRRGGNLSPEQARPFLFGITVFNDFSARDRQSIEMPIQMGPTKCKDFAYGVGPWITTIDEFADLDAIAMEVRVNGETWGKGTSANKLWSVDELIAWVSLGEVLEPGDVIGSGTMGGGSALELDRKLQPGDVVELEVGGIGILRNRMGQPQKGLWWPKERAPFM</sequence>
<dbReference type="EMBL" id="FPBH01000004">
    <property type="protein sequence ID" value="SFT85895.1"/>
    <property type="molecule type" value="Genomic_DNA"/>
</dbReference>
<protein>
    <submittedName>
        <fullName evidence="2">2-keto-4-pentenoate hydratase/2-oxohepta-3-ene-1,7-dioic acid hydratase (Catechol pathway)</fullName>
    </submittedName>
</protein>